<dbReference type="Proteomes" id="UP001147746">
    <property type="component" value="Unassembled WGS sequence"/>
</dbReference>
<organism evidence="1 2">
    <name type="scientific">Penicillium atrosanguineum</name>
    <dbReference type="NCBI Taxonomy" id="1132637"/>
    <lineage>
        <taxon>Eukaryota</taxon>
        <taxon>Fungi</taxon>
        <taxon>Dikarya</taxon>
        <taxon>Ascomycota</taxon>
        <taxon>Pezizomycotina</taxon>
        <taxon>Eurotiomycetes</taxon>
        <taxon>Eurotiomycetidae</taxon>
        <taxon>Eurotiales</taxon>
        <taxon>Aspergillaceae</taxon>
        <taxon>Penicillium</taxon>
    </lineage>
</organism>
<reference evidence="1" key="2">
    <citation type="journal article" date="2023" name="IMA Fungus">
        <title>Comparative genomic study of the Penicillium genus elucidates a diverse pangenome and 15 lateral gene transfer events.</title>
        <authorList>
            <person name="Petersen C."/>
            <person name="Sorensen T."/>
            <person name="Nielsen M.R."/>
            <person name="Sondergaard T.E."/>
            <person name="Sorensen J.L."/>
            <person name="Fitzpatrick D.A."/>
            <person name="Frisvad J.C."/>
            <person name="Nielsen K.L."/>
        </authorList>
    </citation>
    <scope>NUCLEOTIDE SEQUENCE</scope>
    <source>
        <strain evidence="1">IBT 21472</strain>
    </source>
</reference>
<name>A0A9W9PWJ3_9EURO</name>
<sequence length="64" mass="6997">MFTRTLRNVLRGNPLATVANRVAKSPYREATTRWAVAGGSNAACEARYEVEGLRTSGTGNPWRS</sequence>
<accession>A0A9W9PWJ3</accession>
<dbReference type="AlphaFoldDB" id="A0A9W9PWJ3"/>
<keyword evidence="2" id="KW-1185">Reference proteome</keyword>
<gene>
    <name evidence="1" type="ORF">N7476_006113</name>
</gene>
<dbReference type="EMBL" id="JAPZBO010000005">
    <property type="protein sequence ID" value="KAJ5315806.1"/>
    <property type="molecule type" value="Genomic_DNA"/>
</dbReference>
<reference evidence="1" key="1">
    <citation type="submission" date="2022-12" db="EMBL/GenBank/DDBJ databases">
        <authorList>
            <person name="Petersen C."/>
        </authorList>
    </citation>
    <scope>NUCLEOTIDE SEQUENCE</scope>
    <source>
        <strain evidence="1">IBT 21472</strain>
    </source>
</reference>
<proteinExistence type="predicted"/>
<evidence type="ECO:0000313" key="1">
    <source>
        <dbReference type="EMBL" id="KAJ5315806.1"/>
    </source>
</evidence>
<protein>
    <submittedName>
        <fullName evidence="1">Uncharacterized protein</fullName>
    </submittedName>
</protein>
<evidence type="ECO:0000313" key="2">
    <source>
        <dbReference type="Proteomes" id="UP001147746"/>
    </source>
</evidence>
<comment type="caution">
    <text evidence="1">The sequence shown here is derived from an EMBL/GenBank/DDBJ whole genome shotgun (WGS) entry which is preliminary data.</text>
</comment>